<feature type="domain" description="Phage ABA sandwich" evidence="1">
    <location>
        <begin position="20"/>
        <end position="129"/>
    </location>
</feature>
<keyword evidence="3" id="KW-1185">Reference proteome</keyword>
<dbReference type="AlphaFoldDB" id="A0A4R1S723"/>
<evidence type="ECO:0000313" key="3">
    <source>
        <dbReference type="Proteomes" id="UP000295008"/>
    </source>
</evidence>
<dbReference type="InterPro" id="IPR028985">
    <property type="entry name" value="Bacillus_phage_prot-like"/>
</dbReference>
<accession>A0A4R1S723</accession>
<dbReference type="OrthoDB" id="2661128at2"/>
<dbReference type="Proteomes" id="UP000295008">
    <property type="component" value="Unassembled WGS sequence"/>
</dbReference>
<evidence type="ECO:0000259" key="1">
    <source>
        <dbReference type="Pfam" id="PF18066"/>
    </source>
</evidence>
<organism evidence="2 3">
    <name type="scientific">Hydrogenispora ethanolica</name>
    <dbReference type="NCBI Taxonomy" id="1082276"/>
    <lineage>
        <taxon>Bacteria</taxon>
        <taxon>Bacillati</taxon>
        <taxon>Bacillota</taxon>
        <taxon>Hydrogenispora</taxon>
    </lineage>
</organism>
<dbReference type="EMBL" id="SLUN01000003">
    <property type="protein sequence ID" value="TCL75101.1"/>
    <property type="molecule type" value="Genomic_DNA"/>
</dbReference>
<name>A0A4R1S723_HYDET</name>
<sequence>MPERAEIMNEAPGAGLDRRVAERVMSVPRLYLYQTPAEFGTIRTPGSDENDPAIRDHALSEVTPQYSTNLEDAWKIVEELNSRGWPFVVMLDEGGQVTAWTGRQAEVHAGGEESASQLTVPEAICKAALLALESNESE</sequence>
<comment type="caution">
    <text evidence="2">The sequence shown here is derived from an EMBL/GenBank/DDBJ whole genome shotgun (WGS) entry which is preliminary data.</text>
</comment>
<dbReference type="Gene3D" id="3.30.2120.10">
    <property type="entry name" value="Bacillus phage protein-like"/>
    <property type="match status" value="1"/>
</dbReference>
<dbReference type="RefSeq" id="WP_132012791.1">
    <property type="nucleotide sequence ID" value="NZ_SLUN01000003.1"/>
</dbReference>
<evidence type="ECO:0000313" key="2">
    <source>
        <dbReference type="EMBL" id="TCL75101.1"/>
    </source>
</evidence>
<dbReference type="Pfam" id="PF18066">
    <property type="entry name" value="Phage_ABA_S"/>
    <property type="match status" value="1"/>
</dbReference>
<gene>
    <name evidence="2" type="ORF">EDC14_100331</name>
</gene>
<proteinExistence type="predicted"/>
<reference evidence="2 3" key="1">
    <citation type="submission" date="2019-03" db="EMBL/GenBank/DDBJ databases">
        <title>Genomic Encyclopedia of Type Strains, Phase IV (KMG-IV): sequencing the most valuable type-strain genomes for metagenomic binning, comparative biology and taxonomic classification.</title>
        <authorList>
            <person name="Goeker M."/>
        </authorList>
    </citation>
    <scope>NUCLEOTIDE SEQUENCE [LARGE SCALE GENOMIC DNA]</scope>
    <source>
        <strain evidence="2 3">LX-B</strain>
    </source>
</reference>
<protein>
    <recommendedName>
        <fullName evidence="1">Phage ABA sandwich domain-containing protein</fullName>
    </recommendedName>
</protein>
<dbReference type="InterPro" id="IPR041270">
    <property type="entry name" value="Phage_ABA_S"/>
</dbReference>